<reference evidence="1" key="1">
    <citation type="submission" date="2019-08" db="EMBL/GenBank/DDBJ databases">
        <authorList>
            <person name="Kucharzyk K."/>
            <person name="Murdoch R.W."/>
            <person name="Higgins S."/>
            <person name="Loffler F."/>
        </authorList>
    </citation>
    <scope>NUCLEOTIDE SEQUENCE</scope>
</reference>
<accession>A0A645DF86</accession>
<gene>
    <name evidence="1" type="ORF">SDC9_135107</name>
</gene>
<protein>
    <submittedName>
        <fullName evidence="1">Uncharacterized protein</fullName>
    </submittedName>
</protein>
<dbReference type="AlphaFoldDB" id="A0A645DF86"/>
<sequence length="85" mass="8995">MLFDGTGQVEQAGSAPEIEDSVKVELLGVFPGKADFVVADEKRCFLAEGGGFDLDETLATICFEGKNVEAEAIALATGNMFNFVC</sequence>
<name>A0A645DF86_9ZZZZ</name>
<proteinExistence type="predicted"/>
<dbReference type="EMBL" id="VSSQ01035714">
    <property type="protein sequence ID" value="MPM88006.1"/>
    <property type="molecule type" value="Genomic_DNA"/>
</dbReference>
<comment type="caution">
    <text evidence="1">The sequence shown here is derived from an EMBL/GenBank/DDBJ whole genome shotgun (WGS) entry which is preliminary data.</text>
</comment>
<organism evidence="1">
    <name type="scientific">bioreactor metagenome</name>
    <dbReference type="NCBI Taxonomy" id="1076179"/>
    <lineage>
        <taxon>unclassified sequences</taxon>
        <taxon>metagenomes</taxon>
        <taxon>ecological metagenomes</taxon>
    </lineage>
</organism>
<evidence type="ECO:0000313" key="1">
    <source>
        <dbReference type="EMBL" id="MPM88006.1"/>
    </source>
</evidence>